<dbReference type="InterPro" id="IPR017871">
    <property type="entry name" value="ABC_transporter-like_CS"/>
</dbReference>
<dbReference type="GO" id="GO:0005524">
    <property type="term" value="F:ATP binding"/>
    <property type="evidence" value="ECO:0007669"/>
    <property type="project" value="UniProtKB-KW"/>
</dbReference>
<reference evidence="6 7" key="1">
    <citation type="submission" date="2018-05" db="EMBL/GenBank/DDBJ databases">
        <title>A metagenomic window into the 2 km-deep terrestrial subsurface aquifer revealed taxonomically and functionally diverse microbial community comprising novel uncultured bacterial lineages.</title>
        <authorList>
            <person name="Kadnikov V.V."/>
            <person name="Mardanov A.V."/>
            <person name="Beletsky A.V."/>
            <person name="Banks D."/>
            <person name="Pimenov N.V."/>
            <person name="Frank Y.A."/>
            <person name="Karnachuk O.V."/>
            <person name="Ravin N.V."/>
        </authorList>
    </citation>
    <scope>NUCLEOTIDE SEQUENCE [LARGE SCALE GENOMIC DNA]</scope>
    <source>
        <strain evidence="6">BY</strain>
    </source>
</reference>
<dbReference type="AlphaFoldDB" id="A0A2Z4Y8I4"/>
<dbReference type="Gene3D" id="3.40.50.300">
    <property type="entry name" value="P-loop containing nucleotide triphosphate hydrolases"/>
    <property type="match status" value="1"/>
</dbReference>
<dbReference type="GO" id="GO:0016887">
    <property type="term" value="F:ATP hydrolysis activity"/>
    <property type="evidence" value="ECO:0007669"/>
    <property type="project" value="InterPro"/>
</dbReference>
<comment type="similarity">
    <text evidence="1">Belongs to the ABC transporter superfamily.</text>
</comment>
<evidence type="ECO:0000256" key="3">
    <source>
        <dbReference type="ARBA" id="ARBA00022741"/>
    </source>
</evidence>
<dbReference type="InterPro" id="IPR027417">
    <property type="entry name" value="P-loop_NTPase"/>
</dbReference>
<evidence type="ECO:0000313" key="7">
    <source>
        <dbReference type="Proteomes" id="UP000262583"/>
    </source>
</evidence>
<evidence type="ECO:0000256" key="4">
    <source>
        <dbReference type="ARBA" id="ARBA00022840"/>
    </source>
</evidence>
<dbReference type="EMBL" id="CP030759">
    <property type="protein sequence ID" value="AXA36753.1"/>
    <property type="molecule type" value="Genomic_DNA"/>
</dbReference>
<keyword evidence="2" id="KW-0813">Transport</keyword>
<dbReference type="Pfam" id="PF00005">
    <property type="entry name" value="ABC_tran"/>
    <property type="match status" value="1"/>
</dbReference>
<name>A0A2Z4Y8I4_SUMC1</name>
<dbReference type="Proteomes" id="UP000262583">
    <property type="component" value="Chromosome"/>
</dbReference>
<dbReference type="PANTHER" id="PTHR43335">
    <property type="entry name" value="ABC TRANSPORTER, ATP-BINDING PROTEIN"/>
    <property type="match status" value="1"/>
</dbReference>
<dbReference type="PROSITE" id="PS50893">
    <property type="entry name" value="ABC_TRANSPORTER_2"/>
    <property type="match status" value="1"/>
</dbReference>
<evidence type="ECO:0000256" key="2">
    <source>
        <dbReference type="ARBA" id="ARBA00022448"/>
    </source>
</evidence>
<evidence type="ECO:0000256" key="1">
    <source>
        <dbReference type="ARBA" id="ARBA00005417"/>
    </source>
</evidence>
<feature type="domain" description="ABC transporter" evidence="5">
    <location>
        <begin position="8"/>
        <end position="235"/>
    </location>
</feature>
<dbReference type="InterPro" id="IPR003593">
    <property type="entry name" value="AAA+_ATPase"/>
</dbReference>
<keyword evidence="4 6" id="KW-0067">ATP-binding</keyword>
<sequence>MTTPPVVLRVRNLSKRFGRVTAVAGISFDVYEGDIFGFLGPNGAGKSTTMYMIAGLVHPSGGEIEIFGRPHTDFLRVRSQMGMLIEVPAFYEFLSARKNLEILARLQPGIPRTRVDEVLELVGLRDRARDRVEDYSHGMRQRLGIAQALLAKPKLLLLDEPTSGLDPEGSVRVWELLRNLVAQERITIFISSHLLHEVEEGCNRIAVINRGVLVACDEVRKLLFFSKEDYLLLFENAEKRAAAQRYLEAREGVEILATPEGEAVAAALLGENALWIRVKQGLATRLIEELVERGLTPRAFIPQRKTLRQFFFELTRRQPEQVMLTS</sequence>
<gene>
    <name evidence="6" type="ORF">BRCON_1976</name>
</gene>
<keyword evidence="3" id="KW-0547">Nucleotide-binding</keyword>
<organism evidence="6 7">
    <name type="scientific">Sumerlaea chitinivorans</name>
    <dbReference type="NCBI Taxonomy" id="2250252"/>
    <lineage>
        <taxon>Bacteria</taxon>
        <taxon>Candidatus Sumerlaeota</taxon>
        <taxon>Candidatus Sumerlaeia</taxon>
        <taxon>Candidatus Sumerlaeales</taxon>
        <taxon>Candidatus Sumerlaeaceae</taxon>
        <taxon>Candidatus Sumerlaea</taxon>
    </lineage>
</organism>
<dbReference type="PANTHER" id="PTHR43335:SF4">
    <property type="entry name" value="ABC TRANSPORTER, ATP-BINDING PROTEIN"/>
    <property type="match status" value="1"/>
</dbReference>
<proteinExistence type="inferred from homology"/>
<protein>
    <submittedName>
        <fullName evidence="6">ABC transporter, ATP-binding protein</fullName>
    </submittedName>
</protein>
<dbReference type="KEGG" id="schv:BRCON_1976"/>
<dbReference type="PROSITE" id="PS00211">
    <property type="entry name" value="ABC_TRANSPORTER_1"/>
    <property type="match status" value="1"/>
</dbReference>
<evidence type="ECO:0000313" key="6">
    <source>
        <dbReference type="EMBL" id="AXA36753.1"/>
    </source>
</evidence>
<dbReference type="SMART" id="SM00382">
    <property type="entry name" value="AAA"/>
    <property type="match status" value="1"/>
</dbReference>
<dbReference type="SUPFAM" id="SSF52540">
    <property type="entry name" value="P-loop containing nucleoside triphosphate hydrolases"/>
    <property type="match status" value="1"/>
</dbReference>
<evidence type="ECO:0000259" key="5">
    <source>
        <dbReference type="PROSITE" id="PS50893"/>
    </source>
</evidence>
<dbReference type="InterPro" id="IPR003439">
    <property type="entry name" value="ABC_transporter-like_ATP-bd"/>
</dbReference>
<accession>A0A2Z4Y8I4</accession>